<gene>
    <name evidence="1" type="ORF">WT27_13510</name>
</gene>
<evidence type="ECO:0000313" key="1">
    <source>
        <dbReference type="EMBL" id="KVV40997.1"/>
    </source>
</evidence>
<dbReference type="RefSeq" id="WP_060108342.1">
    <property type="nucleotide sequence ID" value="NZ_LPEQ01000113.1"/>
</dbReference>
<organism evidence="1 2">
    <name type="scientific">Burkholderia territorii</name>
    <dbReference type="NCBI Taxonomy" id="1503055"/>
    <lineage>
        <taxon>Bacteria</taxon>
        <taxon>Pseudomonadati</taxon>
        <taxon>Pseudomonadota</taxon>
        <taxon>Betaproteobacteria</taxon>
        <taxon>Burkholderiales</taxon>
        <taxon>Burkholderiaceae</taxon>
        <taxon>Burkholderia</taxon>
        <taxon>Burkholderia cepacia complex</taxon>
    </lineage>
</organism>
<dbReference type="InterPro" id="IPR011101">
    <property type="entry name" value="DUF5131"/>
</dbReference>
<evidence type="ECO:0008006" key="3">
    <source>
        <dbReference type="Google" id="ProtNLM"/>
    </source>
</evidence>
<dbReference type="Pfam" id="PF07505">
    <property type="entry name" value="DUF5131"/>
    <property type="match status" value="1"/>
</dbReference>
<protein>
    <recommendedName>
        <fullName evidence="3">Phage Gp37/Gp68 family protein</fullName>
    </recommendedName>
</protein>
<name>A0A106DR76_9BURK</name>
<accession>A0A106DR76</accession>
<evidence type="ECO:0000313" key="2">
    <source>
        <dbReference type="Proteomes" id="UP000062317"/>
    </source>
</evidence>
<dbReference type="Proteomes" id="UP000062317">
    <property type="component" value="Unassembled WGS sequence"/>
</dbReference>
<comment type="caution">
    <text evidence="1">The sequence shown here is derived from an EMBL/GenBank/DDBJ whole genome shotgun (WGS) entry which is preliminary data.</text>
</comment>
<dbReference type="EMBL" id="LPEQ01000113">
    <property type="protein sequence ID" value="KVV40997.1"/>
    <property type="molecule type" value="Genomic_DNA"/>
</dbReference>
<sequence length="362" mass="40039">MAEGSTIEWTDHSHNHWEGCQKVGPGCDHCYAERRNKRFGKGKAANWGPGAPRRLTSVQNRRRPIRWNKAHDAFFAVHGRRQRVFCSSLADWADNDVPTEWLVELLNLIRTTPNLDWQLLTKRVGNVLKRLAAAAEWLRGHDDDATELADPDAALDWIERWIAGDPPHNVWLGITVVNQTEAGRDIPKLLALPAHIRFVSVEPLLGPIDLTVIDIDGHSELYPLKGTTGCEDDDGNPAPDLPGLDWVIAGGESGPGARPHHPAWRDRLRDDCAVAGVAFLWKQHGEWVAGCGDFESSNTETIAIAVDGEIASTDAVSALRTSEDPAKQWTYMHRVGKRTAGRMIDGITHDSFPFSPVLANHG</sequence>
<keyword evidence="2" id="KW-1185">Reference proteome</keyword>
<proteinExistence type="predicted"/>
<reference evidence="1 2" key="1">
    <citation type="submission" date="2015-11" db="EMBL/GenBank/DDBJ databases">
        <title>Expanding the genomic diversity of Burkholderia species for the development of highly accurate diagnostics.</title>
        <authorList>
            <person name="Sahl J."/>
            <person name="Keim P."/>
            <person name="Wagner D."/>
        </authorList>
    </citation>
    <scope>NUCLEOTIDE SEQUENCE [LARGE SCALE GENOMIC DNA]</scope>
    <source>
        <strain evidence="1 2">MSMB1301WGS</strain>
    </source>
</reference>
<dbReference type="AlphaFoldDB" id="A0A106DR76"/>